<dbReference type="OrthoDB" id="5358398at2759"/>
<keyword evidence="3" id="KW-1185">Reference proteome</keyword>
<dbReference type="AlphaFoldDB" id="K5VTD0"/>
<dbReference type="InterPro" id="IPR048273">
    <property type="entry name" value="Luciferase"/>
</dbReference>
<dbReference type="InterPro" id="IPR040841">
    <property type="entry name" value="Luciferase_dom"/>
</dbReference>
<proteinExistence type="predicted"/>
<protein>
    <recommendedName>
        <fullName evidence="1">Luciferase domain-containing protein</fullName>
    </recommendedName>
</protein>
<dbReference type="Proteomes" id="UP000008370">
    <property type="component" value="Unassembled WGS sequence"/>
</dbReference>
<evidence type="ECO:0000259" key="1">
    <source>
        <dbReference type="Pfam" id="PF17648"/>
    </source>
</evidence>
<dbReference type="EMBL" id="JH930473">
    <property type="protein sequence ID" value="EKM54773.1"/>
    <property type="molecule type" value="Genomic_DNA"/>
</dbReference>
<dbReference type="Pfam" id="PF17648">
    <property type="entry name" value="Luciferase"/>
    <property type="match status" value="1"/>
</dbReference>
<gene>
    <name evidence="2" type="ORF">PHACADRAFT_258849</name>
</gene>
<dbReference type="HOGENOM" id="CLU_063954_1_0_1"/>
<accession>K5VTD0</accession>
<evidence type="ECO:0000313" key="3">
    <source>
        <dbReference type="Proteomes" id="UP000008370"/>
    </source>
</evidence>
<dbReference type="KEGG" id="pco:PHACADRAFT_258849"/>
<dbReference type="InParanoid" id="K5VTD0"/>
<reference evidence="2 3" key="1">
    <citation type="journal article" date="2012" name="BMC Genomics">
        <title>Comparative genomics of the white-rot fungi, Phanerochaete carnosa and P. chrysosporium, to elucidate the genetic basis of the distinct wood types they colonize.</title>
        <authorList>
            <person name="Suzuki H."/>
            <person name="MacDonald J."/>
            <person name="Syed K."/>
            <person name="Salamov A."/>
            <person name="Hori C."/>
            <person name="Aerts A."/>
            <person name="Henrissat B."/>
            <person name="Wiebenga A."/>
            <person name="vanKuyk P.A."/>
            <person name="Barry K."/>
            <person name="Lindquist E."/>
            <person name="LaButti K."/>
            <person name="Lapidus A."/>
            <person name="Lucas S."/>
            <person name="Coutinho P."/>
            <person name="Gong Y."/>
            <person name="Samejima M."/>
            <person name="Mahadevan R."/>
            <person name="Abou-Zaid M."/>
            <person name="de Vries R.P."/>
            <person name="Igarashi K."/>
            <person name="Yadav J.S."/>
            <person name="Grigoriev I.V."/>
            <person name="Master E.R."/>
        </authorList>
    </citation>
    <scope>NUCLEOTIDE SEQUENCE [LARGE SCALE GENOMIC DNA]</scope>
    <source>
        <strain evidence="2 3">HHB-10118-sp</strain>
    </source>
</reference>
<name>K5VTD0_PHACS</name>
<dbReference type="PANTHER" id="PTHR38695">
    <property type="entry name" value="AMINO ACID PERMEASE_ SLC12A DOMAIN-CONTAINING PROTEIN"/>
    <property type="match status" value="1"/>
</dbReference>
<dbReference type="PANTHER" id="PTHR38695:SF1">
    <property type="entry name" value="AMINO ACID PERMEASE_ SLC12A DOMAIN-CONTAINING PROTEIN"/>
    <property type="match status" value="1"/>
</dbReference>
<dbReference type="RefSeq" id="XP_007397451.1">
    <property type="nucleotide sequence ID" value="XM_007397389.1"/>
</dbReference>
<evidence type="ECO:0000313" key="2">
    <source>
        <dbReference type="EMBL" id="EKM54773.1"/>
    </source>
</evidence>
<dbReference type="GeneID" id="18917226"/>
<organism evidence="2 3">
    <name type="scientific">Phanerochaete carnosa (strain HHB-10118-sp)</name>
    <name type="common">White-rot fungus</name>
    <name type="synonym">Peniophora carnosa</name>
    <dbReference type="NCBI Taxonomy" id="650164"/>
    <lineage>
        <taxon>Eukaryota</taxon>
        <taxon>Fungi</taxon>
        <taxon>Dikarya</taxon>
        <taxon>Basidiomycota</taxon>
        <taxon>Agaricomycotina</taxon>
        <taxon>Agaricomycetes</taxon>
        <taxon>Polyporales</taxon>
        <taxon>Phanerochaetaceae</taxon>
        <taxon>Phanerochaete</taxon>
    </lineage>
</organism>
<feature type="domain" description="Luciferase" evidence="1">
    <location>
        <begin position="184"/>
        <end position="262"/>
    </location>
</feature>
<sequence>MSSTHSEYLAIVSRRIEELTRTAPAAFRRQPGVFITAAAVLGLSSLWLRSNYLEFKALGPGGLPYDVRGWLMALVLKAFSRETLSTAEYDADANKDSWLDDREGIPRRQGARPSGGFHVVPARQLDQVPSGEMFQRLDELFDRVVRLNPGLLEYSKSPHEKRHNGIVVKQSAPASHHVLHFGLREVGHIHPSDHSVHVIMAPQDCKFVIERGWGERHKISGSRSLHALPFPKEAKLPKEYIWIYAPRDERELAVMEKILVASARFMTNTKEINY</sequence>